<dbReference type="Proteomes" id="UP001596379">
    <property type="component" value="Unassembled WGS sequence"/>
</dbReference>
<protein>
    <submittedName>
        <fullName evidence="2">DUF58 domain-containing protein</fullName>
    </submittedName>
</protein>
<sequence>MFHYWTGRWLFRLRDAEAGEVFLNQRRVFIVPTRAGLTFGVMLIVLFLCSVNYSLSLGFALTFLLGACAVVDMHLTFRNLAHLYLRPGSTPAVFAGEDAQFELHLSNRRKHDRYAIWLNFIHIDLPAIDHVTDIAADCSRSVTLAAPTQERGWLNAPRIRLQTRFPLGLLRAWSYWQPAMRVLVYPQPEENGPPLPVRDGEKADGHGHAGHDDFAGIRAYQAGDSIRQLAWRQIARIDGGALVTKQFEGGARSELALDFDRLPPAMHIELKLARMTHWVLAAEMRGLPYAFHLGSTRFTPAVGPAHQAACLRALALYERNEEASTSAASERTA</sequence>
<keyword evidence="1" id="KW-0472">Membrane</keyword>
<keyword evidence="1" id="KW-0812">Transmembrane</keyword>
<proteinExistence type="predicted"/>
<accession>A0ABW2J2C5</accession>
<evidence type="ECO:0000313" key="2">
    <source>
        <dbReference type="EMBL" id="MFC7297372.1"/>
    </source>
</evidence>
<comment type="caution">
    <text evidence="2">The sequence shown here is derived from an EMBL/GenBank/DDBJ whole genome shotgun (WGS) entry which is preliminary data.</text>
</comment>
<evidence type="ECO:0000256" key="1">
    <source>
        <dbReference type="SAM" id="Phobius"/>
    </source>
</evidence>
<dbReference type="EMBL" id="JBHTCC010000001">
    <property type="protein sequence ID" value="MFC7297372.1"/>
    <property type="molecule type" value="Genomic_DNA"/>
</dbReference>
<keyword evidence="1" id="KW-1133">Transmembrane helix</keyword>
<name>A0ABW2J2C5_9BURK</name>
<reference evidence="3" key="1">
    <citation type="journal article" date="2019" name="Int. J. Syst. Evol. Microbiol.">
        <title>The Global Catalogue of Microorganisms (GCM) 10K type strain sequencing project: providing services to taxonomists for standard genome sequencing and annotation.</title>
        <authorList>
            <consortium name="The Broad Institute Genomics Platform"/>
            <consortium name="The Broad Institute Genome Sequencing Center for Infectious Disease"/>
            <person name="Wu L."/>
            <person name="Ma J."/>
        </authorList>
    </citation>
    <scope>NUCLEOTIDE SEQUENCE [LARGE SCALE GENOMIC DNA]</scope>
    <source>
        <strain evidence="3">CCUG 36956</strain>
    </source>
</reference>
<gene>
    <name evidence="2" type="ORF">ACFQO0_02855</name>
</gene>
<organism evidence="2 3">
    <name type="scientific">Herminiimonas aquatilis</name>
    <dbReference type="NCBI Taxonomy" id="345342"/>
    <lineage>
        <taxon>Bacteria</taxon>
        <taxon>Pseudomonadati</taxon>
        <taxon>Pseudomonadota</taxon>
        <taxon>Betaproteobacteria</taxon>
        <taxon>Burkholderiales</taxon>
        <taxon>Oxalobacteraceae</taxon>
        <taxon>Herminiimonas</taxon>
    </lineage>
</organism>
<dbReference type="PANTHER" id="PTHR34351:SF1">
    <property type="entry name" value="SLR1927 PROTEIN"/>
    <property type="match status" value="1"/>
</dbReference>
<evidence type="ECO:0000313" key="3">
    <source>
        <dbReference type="Proteomes" id="UP001596379"/>
    </source>
</evidence>
<dbReference type="PANTHER" id="PTHR34351">
    <property type="entry name" value="SLR1927 PROTEIN-RELATED"/>
    <property type="match status" value="1"/>
</dbReference>
<keyword evidence="3" id="KW-1185">Reference proteome</keyword>
<feature type="transmembrane region" description="Helical" evidence="1">
    <location>
        <begin position="59"/>
        <end position="77"/>
    </location>
</feature>
<dbReference type="RefSeq" id="WP_382232532.1">
    <property type="nucleotide sequence ID" value="NZ_JBHTCC010000001.1"/>
</dbReference>
<feature type="transmembrane region" description="Helical" evidence="1">
    <location>
        <begin position="35"/>
        <end position="53"/>
    </location>
</feature>